<dbReference type="InterPro" id="IPR010982">
    <property type="entry name" value="Lambda_DNA-bd_dom_sf"/>
</dbReference>
<keyword evidence="1" id="KW-0805">Transcription regulation</keyword>
<organism evidence="5 6">
    <name type="scientific">Vibrio parahaemolyticus</name>
    <dbReference type="NCBI Taxonomy" id="670"/>
    <lineage>
        <taxon>Bacteria</taxon>
        <taxon>Pseudomonadati</taxon>
        <taxon>Pseudomonadota</taxon>
        <taxon>Gammaproteobacteria</taxon>
        <taxon>Vibrionales</taxon>
        <taxon>Vibrionaceae</taxon>
        <taxon>Vibrio</taxon>
    </lineage>
</organism>
<sequence length="363" mass="39274">MAVQLTKLGVQNCWSGSVARLAGVSTQTVSRVTNGADNVAEETRKRVNNAIKKLGYVPNKGAQMLSRAKSRIIGIVSLDISLHGVALIANGIRNQAREMGYATALTVLSENSIDEFRGAIRELIAQQVDVIIINAPVARDTAESLVEQFSQLTMVFIDVPEGTLVNHVSCDHKTGAYLAVSHLINQKREAFVCISGPEASTASMLRYKEWESQIQQHGLTLAAFYEGDWQAASGYNAIKDAVLKGISFDAVLVANDQMALGVLCALSEVSINVPKTVSVVGFDGIQDSQFFSPPLTTVKQDFNELGRKAVKLVLSQVEKGAGIISEVLPVSLVVRQSSGEKSNALYDKQSVLNYLENIRRLLP</sequence>
<dbReference type="Pfam" id="PF13377">
    <property type="entry name" value="Peripla_BP_3"/>
    <property type="match status" value="1"/>
</dbReference>
<dbReference type="Gene3D" id="3.40.50.2300">
    <property type="match status" value="2"/>
</dbReference>
<dbReference type="Pfam" id="PF00356">
    <property type="entry name" value="LacI"/>
    <property type="match status" value="1"/>
</dbReference>
<name>A0AA46Z0T3_VIBPH</name>
<proteinExistence type="predicted"/>
<evidence type="ECO:0000256" key="2">
    <source>
        <dbReference type="ARBA" id="ARBA00023125"/>
    </source>
</evidence>
<feature type="domain" description="HTH lacI-type" evidence="4">
    <location>
        <begin position="18"/>
        <end position="67"/>
    </location>
</feature>
<dbReference type="PROSITE" id="PS50932">
    <property type="entry name" value="HTH_LACI_2"/>
    <property type="match status" value="1"/>
</dbReference>
<dbReference type="SUPFAM" id="SSF53822">
    <property type="entry name" value="Periplasmic binding protein-like I"/>
    <property type="match status" value="1"/>
</dbReference>
<accession>A0AA46Z0T3</accession>
<dbReference type="CDD" id="cd01574">
    <property type="entry name" value="PBP1_LacI"/>
    <property type="match status" value="1"/>
</dbReference>
<dbReference type="NCBIfam" id="NF007075">
    <property type="entry name" value="PRK09526.1"/>
    <property type="match status" value="1"/>
</dbReference>
<dbReference type="SMART" id="SM00354">
    <property type="entry name" value="HTH_LACI"/>
    <property type="match status" value="1"/>
</dbReference>
<dbReference type="EMBL" id="CP097355">
    <property type="protein sequence ID" value="UYV25166.1"/>
    <property type="molecule type" value="Genomic_DNA"/>
</dbReference>
<dbReference type="Proteomes" id="UP001163036">
    <property type="component" value="Chromosome 1"/>
</dbReference>
<reference evidence="5" key="1">
    <citation type="submission" date="2022-05" db="EMBL/GenBank/DDBJ databases">
        <title>Megaplasmid of Vibrio parahaemolyticus.</title>
        <authorList>
            <person name="Strauch E."/>
            <person name="Borowiak M."/>
        </authorList>
    </citation>
    <scope>NUCLEOTIDE SEQUENCE</scope>
    <source>
        <strain evidence="5">16-VB00198</strain>
    </source>
</reference>
<dbReference type="PANTHER" id="PTHR30146">
    <property type="entry name" value="LACI-RELATED TRANSCRIPTIONAL REPRESSOR"/>
    <property type="match status" value="1"/>
</dbReference>
<evidence type="ECO:0000313" key="5">
    <source>
        <dbReference type="EMBL" id="UYV25166.1"/>
    </source>
</evidence>
<dbReference type="GO" id="GO:0003700">
    <property type="term" value="F:DNA-binding transcription factor activity"/>
    <property type="evidence" value="ECO:0007669"/>
    <property type="project" value="TreeGrafter"/>
</dbReference>
<dbReference type="InterPro" id="IPR000843">
    <property type="entry name" value="HTH_LacI"/>
</dbReference>
<dbReference type="AlphaFoldDB" id="A0AA46Z0T3"/>
<evidence type="ECO:0000256" key="1">
    <source>
        <dbReference type="ARBA" id="ARBA00023015"/>
    </source>
</evidence>
<evidence type="ECO:0000256" key="3">
    <source>
        <dbReference type="ARBA" id="ARBA00023163"/>
    </source>
</evidence>
<dbReference type="Gene3D" id="1.10.260.40">
    <property type="entry name" value="lambda repressor-like DNA-binding domains"/>
    <property type="match status" value="1"/>
</dbReference>
<dbReference type="InterPro" id="IPR028082">
    <property type="entry name" value="Peripla_BP_I"/>
</dbReference>
<dbReference type="RefSeq" id="WP_050482153.1">
    <property type="nucleotide sequence ID" value="NZ_CP097355.1"/>
</dbReference>
<dbReference type="GO" id="GO:0000976">
    <property type="term" value="F:transcription cis-regulatory region binding"/>
    <property type="evidence" value="ECO:0007669"/>
    <property type="project" value="TreeGrafter"/>
</dbReference>
<dbReference type="PANTHER" id="PTHR30146:SF153">
    <property type="entry name" value="LACTOSE OPERON REPRESSOR"/>
    <property type="match status" value="1"/>
</dbReference>
<keyword evidence="3" id="KW-0804">Transcription</keyword>
<dbReference type="CDD" id="cd01392">
    <property type="entry name" value="HTH_LacI"/>
    <property type="match status" value="1"/>
</dbReference>
<keyword evidence="2 5" id="KW-0238">DNA-binding</keyword>
<dbReference type="SUPFAM" id="SSF47413">
    <property type="entry name" value="lambda repressor-like DNA-binding domains"/>
    <property type="match status" value="1"/>
</dbReference>
<protein>
    <submittedName>
        <fullName evidence="5">LacI family DNA-binding transcriptional regulator</fullName>
    </submittedName>
</protein>
<gene>
    <name evidence="5" type="ORF">M5598_08685</name>
</gene>
<evidence type="ECO:0000313" key="6">
    <source>
        <dbReference type="Proteomes" id="UP001163036"/>
    </source>
</evidence>
<dbReference type="InterPro" id="IPR046335">
    <property type="entry name" value="LacI/GalR-like_sensor"/>
</dbReference>
<evidence type="ECO:0000259" key="4">
    <source>
        <dbReference type="PROSITE" id="PS50932"/>
    </source>
</evidence>